<keyword evidence="3" id="KW-0813">Transport</keyword>
<evidence type="ECO:0000256" key="2">
    <source>
        <dbReference type="ARBA" id="ARBA00008335"/>
    </source>
</evidence>
<evidence type="ECO:0000313" key="9">
    <source>
        <dbReference type="Proteomes" id="UP001231124"/>
    </source>
</evidence>
<dbReference type="Gene3D" id="1.20.1250.20">
    <property type="entry name" value="MFS general substrate transporter like domains"/>
    <property type="match status" value="1"/>
</dbReference>
<protein>
    <submittedName>
        <fullName evidence="8">PAT family beta-lactamase induction signal transducer AmpG</fullName>
    </submittedName>
</protein>
<keyword evidence="4 7" id="KW-0812">Transmembrane</keyword>
<evidence type="ECO:0000256" key="4">
    <source>
        <dbReference type="ARBA" id="ARBA00022692"/>
    </source>
</evidence>
<dbReference type="SUPFAM" id="SSF103473">
    <property type="entry name" value="MFS general substrate transporter"/>
    <property type="match status" value="1"/>
</dbReference>
<evidence type="ECO:0000313" key="8">
    <source>
        <dbReference type="EMBL" id="MDQ0448005.1"/>
    </source>
</evidence>
<evidence type="ECO:0000256" key="5">
    <source>
        <dbReference type="ARBA" id="ARBA00022989"/>
    </source>
</evidence>
<dbReference type="Proteomes" id="UP001231124">
    <property type="component" value="Unassembled WGS sequence"/>
</dbReference>
<dbReference type="EMBL" id="JAUSVP010000006">
    <property type="protein sequence ID" value="MDQ0448005.1"/>
    <property type="molecule type" value="Genomic_DNA"/>
</dbReference>
<keyword evidence="9" id="KW-1185">Reference proteome</keyword>
<dbReference type="RefSeq" id="WP_238206166.1">
    <property type="nucleotide sequence ID" value="NZ_BPQE01000025.1"/>
</dbReference>
<organism evidence="8 9">
    <name type="scientific">Methylobacterium aerolatum</name>
    <dbReference type="NCBI Taxonomy" id="418708"/>
    <lineage>
        <taxon>Bacteria</taxon>
        <taxon>Pseudomonadati</taxon>
        <taxon>Pseudomonadota</taxon>
        <taxon>Alphaproteobacteria</taxon>
        <taxon>Hyphomicrobiales</taxon>
        <taxon>Methylobacteriaceae</taxon>
        <taxon>Methylobacterium</taxon>
    </lineage>
</organism>
<dbReference type="PANTHER" id="PTHR12778:SF10">
    <property type="entry name" value="MAJOR FACILITATOR SUPERFAMILY DOMAIN-CONTAINING PROTEIN 3"/>
    <property type="match status" value="1"/>
</dbReference>
<feature type="transmembrane region" description="Helical" evidence="7">
    <location>
        <begin position="311"/>
        <end position="332"/>
    </location>
</feature>
<feature type="transmembrane region" description="Helical" evidence="7">
    <location>
        <begin position="379"/>
        <end position="401"/>
    </location>
</feature>
<dbReference type="Pfam" id="PF07690">
    <property type="entry name" value="MFS_1"/>
    <property type="match status" value="1"/>
</dbReference>
<reference evidence="8 9" key="1">
    <citation type="submission" date="2023-07" db="EMBL/GenBank/DDBJ databases">
        <title>Genomic Encyclopedia of Type Strains, Phase IV (KMG-IV): sequencing the most valuable type-strain genomes for metagenomic binning, comparative biology and taxonomic classification.</title>
        <authorList>
            <person name="Goeker M."/>
        </authorList>
    </citation>
    <scope>NUCLEOTIDE SEQUENCE [LARGE SCALE GENOMIC DNA]</scope>
    <source>
        <strain evidence="8 9">DSM 19013</strain>
    </source>
</reference>
<comment type="caution">
    <text evidence="8">The sequence shown here is derived from an EMBL/GenBank/DDBJ whole genome shotgun (WGS) entry which is preliminary data.</text>
</comment>
<feature type="transmembrane region" description="Helical" evidence="7">
    <location>
        <begin position="102"/>
        <end position="120"/>
    </location>
</feature>
<evidence type="ECO:0000256" key="1">
    <source>
        <dbReference type="ARBA" id="ARBA00004141"/>
    </source>
</evidence>
<feature type="transmembrane region" description="Helical" evidence="7">
    <location>
        <begin position="288"/>
        <end position="304"/>
    </location>
</feature>
<feature type="transmembrane region" description="Helical" evidence="7">
    <location>
        <begin position="407"/>
        <end position="428"/>
    </location>
</feature>
<keyword evidence="5 7" id="KW-1133">Transmembrane helix</keyword>
<accession>A0ABU0I091</accession>
<dbReference type="InterPro" id="IPR011701">
    <property type="entry name" value="MFS"/>
</dbReference>
<feature type="transmembrane region" description="Helical" evidence="7">
    <location>
        <begin position="30"/>
        <end position="48"/>
    </location>
</feature>
<keyword evidence="6 7" id="KW-0472">Membrane</keyword>
<dbReference type="InterPro" id="IPR036259">
    <property type="entry name" value="MFS_trans_sf"/>
</dbReference>
<comment type="subcellular location">
    <subcellularLocation>
        <location evidence="1">Membrane</location>
        <topology evidence="1">Multi-pass membrane protein</topology>
    </subcellularLocation>
</comment>
<evidence type="ECO:0000256" key="6">
    <source>
        <dbReference type="ARBA" id="ARBA00023136"/>
    </source>
</evidence>
<dbReference type="NCBIfam" id="TIGR00901">
    <property type="entry name" value="2A0125"/>
    <property type="match status" value="1"/>
</dbReference>
<sequence length="436" mass="45377">MADATGAGTGAAARAERPGLLAPLFTDIRVAAVLGLGFAQGMPFLLVYSTQSAWLSEAKVPLATIGLMSELTIAYKFKFLWAPFLDRYDPPLLGRLLGRRRGWIVAAQIAVAAALAGVAFGDPAHWLAWTVAFSLALGVAGATQDVVVDGWRIAVAPAERQALMSSWAEIGYRCGNLAAGAGALYLADAYGWRAAYLCMAVLMAPGTIAALLAPEPSAVGLPARAGLVETIWAPIRDLVGRLGPLALPVLLLVAGFRMPGYVSSAMAIPLFKQLGFSNTDIATVTKLFGFWIALGATFLASAIIPRIGMMASLLVGTVAGSASHLSLAYLAWHGGHGGAAFWTFALSVGIEGFAYAFASIVLITYMSRLADSQHAASQYALLTSLCALPGSLLAGFSGFVIEATGFPLFFVGTSLIGLPVAALCLYVAHRHGPMDG</sequence>
<feature type="transmembrane region" description="Helical" evidence="7">
    <location>
        <begin position="126"/>
        <end position="143"/>
    </location>
</feature>
<comment type="similarity">
    <text evidence="2">Belongs to the major facilitator superfamily.</text>
</comment>
<gene>
    <name evidence="8" type="ORF">QO012_002510</name>
</gene>
<feature type="transmembrane region" description="Helical" evidence="7">
    <location>
        <begin position="245"/>
        <end position="268"/>
    </location>
</feature>
<evidence type="ECO:0000256" key="3">
    <source>
        <dbReference type="ARBA" id="ARBA00022448"/>
    </source>
</evidence>
<evidence type="ECO:0000256" key="7">
    <source>
        <dbReference type="SAM" id="Phobius"/>
    </source>
</evidence>
<dbReference type="PANTHER" id="PTHR12778">
    <property type="entry name" value="SOLUTE CARRIER FAMILY 33 ACETYL-COA TRANSPORTER -RELATED"/>
    <property type="match status" value="1"/>
</dbReference>
<proteinExistence type="inferred from homology"/>
<dbReference type="InterPro" id="IPR004752">
    <property type="entry name" value="AmpG_permease/AT-1"/>
</dbReference>
<name>A0ABU0I091_9HYPH</name>
<feature type="transmembrane region" description="Helical" evidence="7">
    <location>
        <begin position="344"/>
        <end position="367"/>
    </location>
</feature>